<evidence type="ECO:0000313" key="1">
    <source>
        <dbReference type="EMBL" id="EKC62749.1"/>
    </source>
</evidence>
<reference evidence="1" key="1">
    <citation type="journal article" date="2013" name="Environ. Microbiol.">
        <title>Microbiota from the distal guts of lean and obese adolescents exhibit partial functional redundancy besides clear differences in community structure.</title>
        <authorList>
            <person name="Ferrer M."/>
            <person name="Ruiz A."/>
            <person name="Lanza F."/>
            <person name="Haange S.B."/>
            <person name="Oberbach A."/>
            <person name="Till H."/>
            <person name="Bargiela R."/>
            <person name="Campoy C."/>
            <person name="Segura M.T."/>
            <person name="Richter M."/>
            <person name="von Bergen M."/>
            <person name="Seifert J."/>
            <person name="Suarez A."/>
        </authorList>
    </citation>
    <scope>NUCLEOTIDE SEQUENCE</scope>
</reference>
<name>K1T575_9ZZZZ</name>
<sequence length="102" mass="12334">MELEADNSYLKYLYPKITRQISEFVEEECDKMEYEGSLMFDVFPDKIALQLMAAGIAGEFTKKHPDSYPEEGRLLRDMIEVVLYHEIMYRRNRYRNHKRLYL</sequence>
<organism evidence="1">
    <name type="scientific">human gut metagenome</name>
    <dbReference type="NCBI Taxonomy" id="408170"/>
    <lineage>
        <taxon>unclassified sequences</taxon>
        <taxon>metagenomes</taxon>
        <taxon>organismal metagenomes</taxon>
    </lineage>
</organism>
<comment type="caution">
    <text evidence="1">The sequence shown here is derived from an EMBL/GenBank/DDBJ whole genome shotgun (WGS) entry which is preliminary data.</text>
</comment>
<proteinExistence type="predicted"/>
<protein>
    <submittedName>
        <fullName evidence="1">Uncharacterized protein</fullName>
    </submittedName>
</protein>
<dbReference type="EMBL" id="AJWY01007884">
    <property type="protein sequence ID" value="EKC62749.1"/>
    <property type="molecule type" value="Genomic_DNA"/>
</dbReference>
<dbReference type="AlphaFoldDB" id="K1T575"/>
<accession>K1T575</accession>
<gene>
    <name evidence="1" type="ORF">LEA_11681</name>
</gene>